<dbReference type="Proteomes" id="UP001465976">
    <property type="component" value="Unassembled WGS sequence"/>
</dbReference>
<evidence type="ECO:0000313" key="2">
    <source>
        <dbReference type="EMBL" id="KAL0562983.1"/>
    </source>
</evidence>
<keyword evidence="3" id="KW-1185">Reference proteome</keyword>
<feature type="region of interest" description="Disordered" evidence="1">
    <location>
        <begin position="1"/>
        <end position="28"/>
    </location>
</feature>
<reference evidence="2 3" key="1">
    <citation type="submission" date="2024-02" db="EMBL/GenBank/DDBJ databases">
        <title>A draft genome for the cacao thread blight pathogen Marasmius crinis-equi.</title>
        <authorList>
            <person name="Cohen S.P."/>
            <person name="Baruah I.K."/>
            <person name="Amoako-Attah I."/>
            <person name="Bukari Y."/>
            <person name="Meinhardt L.W."/>
            <person name="Bailey B.A."/>
        </authorList>
    </citation>
    <scope>NUCLEOTIDE SEQUENCE [LARGE SCALE GENOMIC DNA]</scope>
    <source>
        <strain evidence="2 3">GH-76</strain>
    </source>
</reference>
<organism evidence="2 3">
    <name type="scientific">Marasmius crinis-equi</name>
    <dbReference type="NCBI Taxonomy" id="585013"/>
    <lineage>
        <taxon>Eukaryota</taxon>
        <taxon>Fungi</taxon>
        <taxon>Dikarya</taxon>
        <taxon>Basidiomycota</taxon>
        <taxon>Agaricomycotina</taxon>
        <taxon>Agaricomycetes</taxon>
        <taxon>Agaricomycetidae</taxon>
        <taxon>Agaricales</taxon>
        <taxon>Marasmiineae</taxon>
        <taxon>Marasmiaceae</taxon>
        <taxon>Marasmius</taxon>
    </lineage>
</organism>
<gene>
    <name evidence="2" type="ORF">V5O48_019096</name>
</gene>
<accession>A0ABR3EJF0</accession>
<name>A0ABR3EJF0_9AGAR</name>
<proteinExistence type="predicted"/>
<evidence type="ECO:0000313" key="3">
    <source>
        <dbReference type="Proteomes" id="UP001465976"/>
    </source>
</evidence>
<comment type="caution">
    <text evidence="2">The sequence shown here is derived from an EMBL/GenBank/DDBJ whole genome shotgun (WGS) entry which is preliminary data.</text>
</comment>
<sequence>MPSTSAIVSRMPPQHQPEQDHPLRLGNLSDSGFEVLCDQNKPPQDVVVHRFMRGNRRRVRWELKAKPQPSPEEQAELELQNQREKRERRRFS</sequence>
<protein>
    <submittedName>
        <fullName evidence="2">Uncharacterized protein</fullName>
    </submittedName>
</protein>
<evidence type="ECO:0000256" key="1">
    <source>
        <dbReference type="SAM" id="MobiDB-lite"/>
    </source>
</evidence>
<feature type="region of interest" description="Disordered" evidence="1">
    <location>
        <begin position="63"/>
        <end position="92"/>
    </location>
</feature>
<feature type="non-terminal residue" evidence="2">
    <location>
        <position position="92"/>
    </location>
</feature>
<dbReference type="EMBL" id="JBAHYK010004114">
    <property type="protein sequence ID" value="KAL0562983.1"/>
    <property type="molecule type" value="Genomic_DNA"/>
</dbReference>